<dbReference type="CDD" id="cd00093">
    <property type="entry name" value="HTH_XRE"/>
    <property type="match status" value="1"/>
</dbReference>
<dbReference type="PANTHER" id="PTHR37038:SF14">
    <property type="entry name" value="TRANSCRIPTIONAL ACTIVATOR"/>
    <property type="match status" value="1"/>
</dbReference>
<dbReference type="Proteomes" id="UP000000269">
    <property type="component" value="Chromosome"/>
</dbReference>
<gene>
    <name evidence="2" type="ordered locus">Clos_0234</name>
</gene>
<dbReference type="eggNOG" id="COG0457">
    <property type="taxonomic scope" value="Bacteria"/>
</dbReference>
<dbReference type="InterPro" id="IPR011990">
    <property type="entry name" value="TPR-like_helical_dom_sf"/>
</dbReference>
<dbReference type="GO" id="GO:0003677">
    <property type="term" value="F:DNA binding"/>
    <property type="evidence" value="ECO:0007669"/>
    <property type="project" value="InterPro"/>
</dbReference>
<dbReference type="RefSeq" id="WP_012158112.1">
    <property type="nucleotide sequence ID" value="NC_009922.1"/>
</dbReference>
<reference evidence="3" key="1">
    <citation type="submission" date="2007-10" db="EMBL/GenBank/DDBJ databases">
        <title>Complete genome of Alkaliphilus oremlandii OhILAs.</title>
        <authorList>
            <person name="Copeland A."/>
            <person name="Lucas S."/>
            <person name="Lapidus A."/>
            <person name="Barry K."/>
            <person name="Detter J.C."/>
            <person name="Glavina del Rio T."/>
            <person name="Hammon N."/>
            <person name="Israni S."/>
            <person name="Dalin E."/>
            <person name="Tice H."/>
            <person name="Pitluck S."/>
            <person name="Chain P."/>
            <person name="Malfatti S."/>
            <person name="Shin M."/>
            <person name="Vergez L."/>
            <person name="Schmutz J."/>
            <person name="Larimer F."/>
            <person name="Land M."/>
            <person name="Hauser L."/>
            <person name="Kyrpides N."/>
            <person name="Mikhailova N."/>
            <person name="Stolz J.F."/>
            <person name="Dawson A."/>
            <person name="Fisher E."/>
            <person name="Crable B."/>
            <person name="Perera E."/>
            <person name="Lisak J."/>
            <person name="Ranganathan M."/>
            <person name="Basu P."/>
            <person name="Richardson P."/>
        </authorList>
    </citation>
    <scope>NUCLEOTIDE SEQUENCE [LARGE SCALE GENOMIC DNA]</scope>
    <source>
        <strain evidence="3">OhILAs</strain>
    </source>
</reference>
<dbReference type="OrthoDB" id="290878at2"/>
<accession>A8MKY0</accession>
<dbReference type="STRING" id="350688.Clos_0234"/>
<sequence>MEYYVGYKIRALRKKKQMSQQELCGDFMNRSILSRIENNRMEPSLHQIIYIANKLDTPIHYFFYDVDYTENIPSDVQSVTHELQNLFVKESFHKIIDFFNDNHDEFKKLNDFNKYYYLGMSCYHDRINKESLRHLRKYVNLYIRNSDAIQSQYIINFGNALNTLCKIMIVNNNYEKGRHYLYMAIKYLIKYNSSNSFIYFVVINNLSYIYNQILQYEKTILLIENFLRLNTSLSYRSIVPQLHLLINKAYSSIGNYEMALHHIKKSILLLSYEEDQYELGRCYINYINDLRYSLLFEDAFKVVSDCLNQYANDSTLYVRFLVQKVILLFYSEEYIAALESIHKLNLKFLTKMDRNNCYFMMGHIHYLNRDFEVAHQFLLKSEKFFIQRGYSKDLVVLYDDLYAITNYNSYKEKSNLYQNAVGRKNIFA</sequence>
<dbReference type="SMART" id="SM00530">
    <property type="entry name" value="HTH_XRE"/>
    <property type="match status" value="1"/>
</dbReference>
<name>A8MKY0_ALKOO</name>
<protein>
    <submittedName>
        <fullName evidence="2">Transcriptional regulator, XRE family</fullName>
    </submittedName>
</protein>
<evidence type="ECO:0000259" key="1">
    <source>
        <dbReference type="PROSITE" id="PS50943"/>
    </source>
</evidence>
<dbReference type="InterPro" id="IPR053163">
    <property type="entry name" value="HTH-type_regulator_Rgg"/>
</dbReference>
<dbReference type="SUPFAM" id="SSF47413">
    <property type="entry name" value="lambda repressor-like DNA-binding domains"/>
    <property type="match status" value="1"/>
</dbReference>
<dbReference type="PROSITE" id="PS50943">
    <property type="entry name" value="HTH_CROC1"/>
    <property type="match status" value="1"/>
</dbReference>
<dbReference type="KEGG" id="aoe:Clos_0234"/>
<dbReference type="SUPFAM" id="SSF48452">
    <property type="entry name" value="TPR-like"/>
    <property type="match status" value="1"/>
</dbReference>
<dbReference type="InterPro" id="IPR001387">
    <property type="entry name" value="Cro/C1-type_HTH"/>
</dbReference>
<dbReference type="AlphaFoldDB" id="A8MKY0"/>
<proteinExistence type="predicted"/>
<dbReference type="Pfam" id="PF01381">
    <property type="entry name" value="HTH_3"/>
    <property type="match status" value="1"/>
</dbReference>
<keyword evidence="3" id="KW-1185">Reference proteome</keyword>
<dbReference type="EMBL" id="CP000853">
    <property type="protein sequence ID" value="ABW17797.1"/>
    <property type="molecule type" value="Genomic_DNA"/>
</dbReference>
<dbReference type="eggNOG" id="COG1396">
    <property type="taxonomic scope" value="Bacteria"/>
</dbReference>
<dbReference type="Gene3D" id="1.25.40.10">
    <property type="entry name" value="Tetratricopeptide repeat domain"/>
    <property type="match status" value="1"/>
</dbReference>
<dbReference type="InterPro" id="IPR010982">
    <property type="entry name" value="Lambda_DNA-bd_dom_sf"/>
</dbReference>
<dbReference type="PANTHER" id="PTHR37038">
    <property type="entry name" value="TRANSCRIPTIONAL REGULATOR-RELATED"/>
    <property type="match status" value="1"/>
</dbReference>
<dbReference type="HOGENOM" id="CLU_052603_0_0_9"/>
<organism evidence="2 3">
    <name type="scientific">Alkaliphilus oremlandii (strain OhILAs)</name>
    <name type="common">Clostridium oremlandii (strain OhILAs)</name>
    <dbReference type="NCBI Taxonomy" id="350688"/>
    <lineage>
        <taxon>Bacteria</taxon>
        <taxon>Bacillati</taxon>
        <taxon>Bacillota</taxon>
        <taxon>Clostridia</taxon>
        <taxon>Peptostreptococcales</taxon>
        <taxon>Natronincolaceae</taxon>
        <taxon>Alkaliphilus</taxon>
    </lineage>
</organism>
<evidence type="ECO:0000313" key="2">
    <source>
        <dbReference type="EMBL" id="ABW17797.1"/>
    </source>
</evidence>
<feature type="domain" description="HTH cro/C1-type" evidence="1">
    <location>
        <begin position="9"/>
        <end position="62"/>
    </location>
</feature>
<evidence type="ECO:0000313" key="3">
    <source>
        <dbReference type="Proteomes" id="UP000000269"/>
    </source>
</evidence>